<sequence>MTVKQRIPVLSSRLARGQPEDWGDEEWVVLMGAMTTAAQRSRRTGQRRSTGPVLPVSVGPRTGGMT</sequence>
<protein>
    <submittedName>
        <fullName evidence="2">Uncharacterized protein</fullName>
    </submittedName>
</protein>
<feature type="region of interest" description="Disordered" evidence="1">
    <location>
        <begin position="37"/>
        <end position="66"/>
    </location>
</feature>
<dbReference type="Proteomes" id="UP000007517">
    <property type="component" value="Chromosome"/>
</dbReference>
<dbReference type="KEGG" id="bsd:BLASA_2508"/>
<evidence type="ECO:0000313" key="2">
    <source>
        <dbReference type="EMBL" id="CCG03388.1"/>
    </source>
</evidence>
<name>H6RWH3_BLASD</name>
<dbReference type="EMBL" id="FO117623">
    <property type="protein sequence ID" value="CCG03388.1"/>
    <property type="molecule type" value="Genomic_DNA"/>
</dbReference>
<reference evidence="3" key="2">
    <citation type="submission" date="2012-02" db="EMBL/GenBank/DDBJ databases">
        <title>Complete genome sequence of Blastococcus saxobsidens strain DD2.</title>
        <authorList>
            <person name="Genoscope."/>
        </authorList>
    </citation>
    <scope>NUCLEOTIDE SEQUENCE [LARGE SCALE GENOMIC DNA]</scope>
    <source>
        <strain evidence="3">DD2</strain>
    </source>
</reference>
<evidence type="ECO:0000313" key="3">
    <source>
        <dbReference type="Proteomes" id="UP000007517"/>
    </source>
</evidence>
<dbReference type="HOGENOM" id="CLU_2822525_0_0_11"/>
<keyword evidence="3" id="KW-1185">Reference proteome</keyword>
<dbReference type="STRING" id="1146883.BLASA_2508"/>
<organism evidence="2 3">
    <name type="scientific">Blastococcus saxobsidens (strain DD2)</name>
    <dbReference type="NCBI Taxonomy" id="1146883"/>
    <lineage>
        <taxon>Bacteria</taxon>
        <taxon>Bacillati</taxon>
        <taxon>Actinomycetota</taxon>
        <taxon>Actinomycetes</taxon>
        <taxon>Geodermatophilales</taxon>
        <taxon>Geodermatophilaceae</taxon>
        <taxon>Blastococcus</taxon>
    </lineage>
</organism>
<accession>H6RWH3</accession>
<gene>
    <name evidence="2" type="ordered locus">BLASA_2508</name>
</gene>
<evidence type="ECO:0000256" key="1">
    <source>
        <dbReference type="SAM" id="MobiDB-lite"/>
    </source>
</evidence>
<proteinExistence type="predicted"/>
<reference evidence="2 3" key="1">
    <citation type="journal article" date="2012" name="J. Bacteriol.">
        <title>Genome Sequence of Blastococcus saxobsidens DD2, a Stone-Inhabiting Bacterium.</title>
        <authorList>
            <person name="Chouaia B."/>
            <person name="Crotti E."/>
            <person name="Brusetti L."/>
            <person name="Daffonchio D."/>
            <person name="Essoussi I."/>
            <person name="Nouioui I."/>
            <person name="Sbissi I."/>
            <person name="Ghodhbane-Gtari F."/>
            <person name="Gtari M."/>
            <person name="Vacherie B."/>
            <person name="Barbe V."/>
            <person name="Medigue C."/>
            <person name="Gury J."/>
            <person name="Pujic P."/>
            <person name="Normand P."/>
        </authorList>
    </citation>
    <scope>NUCLEOTIDE SEQUENCE [LARGE SCALE GENOMIC DNA]</scope>
    <source>
        <strain evidence="2 3">DD2</strain>
    </source>
</reference>
<dbReference type="AlphaFoldDB" id="H6RWH3"/>